<evidence type="ECO:0000256" key="1">
    <source>
        <dbReference type="SAM" id="SignalP"/>
    </source>
</evidence>
<accession>A0AA41Q3F6</accession>
<reference evidence="2" key="1">
    <citation type="submission" date="2022-01" db="EMBL/GenBank/DDBJ databases">
        <title>Genome-Based Taxonomic Classification of the Phylum Actinobacteria.</title>
        <authorList>
            <person name="Gao Y."/>
        </authorList>
    </citation>
    <scope>NUCLEOTIDE SEQUENCE</scope>
    <source>
        <strain evidence="2">KLBMP 8922</strain>
    </source>
</reference>
<dbReference type="EMBL" id="JAKFHA010000018">
    <property type="protein sequence ID" value="MCF2530830.1"/>
    <property type="molecule type" value="Genomic_DNA"/>
</dbReference>
<keyword evidence="1" id="KW-0732">Signal</keyword>
<gene>
    <name evidence="2" type="ORF">LZ495_26945</name>
</gene>
<sequence length="139" mass="14445">MAWLAAGFAVAACGVGVFALWWTAAAFAAAAAALAAFAVVRVTVDGEGVTIVYGPLPRPRTRIPLARIAGAGTREVRAFREFGGWGYRIRPGASGVVMRSGEALEVRLRTGSLFVVTTDGADEAARVLEGHLVRASATD</sequence>
<feature type="chain" id="PRO_5041334296" description="Bacterial Pleckstrin homology domain-containing protein" evidence="1">
    <location>
        <begin position="29"/>
        <end position="139"/>
    </location>
</feature>
<protein>
    <recommendedName>
        <fullName evidence="4">Bacterial Pleckstrin homology domain-containing protein</fullName>
    </recommendedName>
</protein>
<proteinExistence type="predicted"/>
<evidence type="ECO:0000313" key="3">
    <source>
        <dbReference type="Proteomes" id="UP001165378"/>
    </source>
</evidence>
<dbReference type="RefSeq" id="WP_235055485.1">
    <property type="nucleotide sequence ID" value="NZ_JAKFHA010000018.1"/>
</dbReference>
<dbReference type="AlphaFoldDB" id="A0AA41Q3F6"/>
<comment type="caution">
    <text evidence="2">The sequence shown here is derived from an EMBL/GenBank/DDBJ whole genome shotgun (WGS) entry which is preliminary data.</text>
</comment>
<evidence type="ECO:0000313" key="2">
    <source>
        <dbReference type="EMBL" id="MCF2530830.1"/>
    </source>
</evidence>
<feature type="signal peptide" evidence="1">
    <location>
        <begin position="1"/>
        <end position="28"/>
    </location>
</feature>
<dbReference type="Proteomes" id="UP001165378">
    <property type="component" value="Unassembled WGS sequence"/>
</dbReference>
<name>A0AA41Q3F6_9ACTN</name>
<organism evidence="2 3">
    <name type="scientific">Yinghuangia soli</name>
    <dbReference type="NCBI Taxonomy" id="2908204"/>
    <lineage>
        <taxon>Bacteria</taxon>
        <taxon>Bacillati</taxon>
        <taxon>Actinomycetota</taxon>
        <taxon>Actinomycetes</taxon>
        <taxon>Kitasatosporales</taxon>
        <taxon>Streptomycetaceae</taxon>
        <taxon>Yinghuangia</taxon>
    </lineage>
</organism>
<keyword evidence="3" id="KW-1185">Reference proteome</keyword>
<evidence type="ECO:0008006" key="4">
    <source>
        <dbReference type="Google" id="ProtNLM"/>
    </source>
</evidence>